<name>A0ABN8FEN0_9BACT</name>
<dbReference type="Gene3D" id="1.20.1260.10">
    <property type="match status" value="1"/>
</dbReference>
<proteinExistence type="predicted"/>
<dbReference type="SUPFAM" id="SSF47240">
    <property type="entry name" value="Ferritin-like"/>
    <property type="match status" value="1"/>
</dbReference>
<dbReference type="InterPro" id="IPR047114">
    <property type="entry name" value="YciF"/>
</dbReference>
<evidence type="ECO:0000313" key="2">
    <source>
        <dbReference type="EMBL" id="CAH1002416.1"/>
    </source>
</evidence>
<organism evidence="2 3">
    <name type="scientific">Neolewinella maritima</name>
    <dbReference type="NCBI Taxonomy" id="1383882"/>
    <lineage>
        <taxon>Bacteria</taxon>
        <taxon>Pseudomonadati</taxon>
        <taxon>Bacteroidota</taxon>
        <taxon>Saprospiria</taxon>
        <taxon>Saprospirales</taxon>
        <taxon>Lewinellaceae</taxon>
        <taxon>Neolewinella</taxon>
    </lineage>
</organism>
<feature type="coiled-coil region" evidence="1">
    <location>
        <begin position="37"/>
        <end position="64"/>
    </location>
</feature>
<dbReference type="InterPro" id="IPR009078">
    <property type="entry name" value="Ferritin-like_SF"/>
</dbReference>
<dbReference type="InterPro" id="IPR010287">
    <property type="entry name" value="DUF892_YciF-like"/>
</dbReference>
<dbReference type="Proteomes" id="UP000837803">
    <property type="component" value="Unassembled WGS sequence"/>
</dbReference>
<dbReference type="PANTHER" id="PTHR30565:SF9">
    <property type="entry name" value="PROTEIN YCIF"/>
    <property type="match status" value="1"/>
</dbReference>
<accession>A0ABN8FEN0</accession>
<gene>
    <name evidence="2" type="ORF">LEM8419_03301</name>
</gene>
<evidence type="ECO:0000256" key="1">
    <source>
        <dbReference type="SAM" id="Coils"/>
    </source>
</evidence>
<dbReference type="Pfam" id="PF05974">
    <property type="entry name" value="DUF892"/>
    <property type="match status" value="1"/>
</dbReference>
<keyword evidence="1" id="KW-0175">Coiled coil</keyword>
<comment type="caution">
    <text evidence="2">The sequence shown here is derived from an EMBL/GenBank/DDBJ whole genome shotgun (WGS) entry which is preliminary data.</text>
</comment>
<sequence>MANDQLTYLIQESLASMKAGGEIAKKATAEINNAASNQKLKSALEAGNKTAEQWRKRVDEALKESGGSSEPGNRIIEALYDVSTDVVKKYTDDYSRDLAIIETGQLALHYWIAAFGTMDAYAKRAGLTQTSKNMETCRKEAEQADKQHTDIALEIIESQN</sequence>
<evidence type="ECO:0008006" key="4">
    <source>
        <dbReference type="Google" id="ProtNLM"/>
    </source>
</evidence>
<dbReference type="InterPro" id="IPR012347">
    <property type="entry name" value="Ferritin-like"/>
</dbReference>
<evidence type="ECO:0000313" key="3">
    <source>
        <dbReference type="Proteomes" id="UP000837803"/>
    </source>
</evidence>
<keyword evidence="3" id="KW-1185">Reference proteome</keyword>
<dbReference type="PANTHER" id="PTHR30565">
    <property type="entry name" value="PROTEIN YCIF"/>
    <property type="match status" value="1"/>
</dbReference>
<dbReference type="EMBL" id="CAKLPZ010000005">
    <property type="protein sequence ID" value="CAH1002416.1"/>
    <property type="molecule type" value="Genomic_DNA"/>
</dbReference>
<reference evidence="2" key="1">
    <citation type="submission" date="2021-12" db="EMBL/GenBank/DDBJ databases">
        <authorList>
            <person name="Rodrigo-Torres L."/>
            <person name="Arahal R. D."/>
            <person name="Lucena T."/>
        </authorList>
    </citation>
    <scope>NUCLEOTIDE SEQUENCE</scope>
    <source>
        <strain evidence="2">CECT 8419</strain>
    </source>
</reference>
<protein>
    <recommendedName>
        <fullName evidence="4">DUF892 family protein</fullName>
    </recommendedName>
</protein>
<dbReference type="RefSeq" id="WP_238752257.1">
    <property type="nucleotide sequence ID" value="NZ_CAKLPZ010000005.1"/>
</dbReference>